<sequence>MSYDLDLSLHKPLTRKLEQTFTLPDLTKIMLVRGRRLVQGDNKVLKFSHYWSSNLFLGKVAIKNAISRDRCKILLSKLYFGVPENVIVRFHCTPFRSLNGARKAHTQYQRRIEELDAHQISRSLLNADDHLP</sequence>
<evidence type="ECO:0000313" key="2">
    <source>
        <dbReference type="Proteomes" id="UP000887116"/>
    </source>
</evidence>
<feature type="non-terminal residue" evidence="1">
    <location>
        <position position="132"/>
    </location>
</feature>
<proteinExistence type="predicted"/>
<dbReference type="OrthoDB" id="6720297at2759"/>
<protein>
    <submittedName>
        <fullName evidence="1">Uncharacterized protein</fullName>
    </submittedName>
</protein>
<gene>
    <name evidence="1" type="ORF">TNCT_342821</name>
</gene>
<dbReference type="Proteomes" id="UP000887116">
    <property type="component" value="Unassembled WGS sequence"/>
</dbReference>
<evidence type="ECO:0000313" key="1">
    <source>
        <dbReference type="EMBL" id="GFQ81248.1"/>
    </source>
</evidence>
<dbReference type="AlphaFoldDB" id="A0A8X6FIQ8"/>
<accession>A0A8X6FIQ8</accession>
<reference evidence="1" key="1">
    <citation type="submission" date="2020-07" db="EMBL/GenBank/DDBJ databases">
        <title>Multicomponent nature underlies the extraordinary mechanical properties of spider dragline silk.</title>
        <authorList>
            <person name="Kono N."/>
            <person name="Nakamura H."/>
            <person name="Mori M."/>
            <person name="Yoshida Y."/>
            <person name="Ohtoshi R."/>
            <person name="Malay A.D."/>
            <person name="Moran D.A.P."/>
            <person name="Tomita M."/>
            <person name="Numata K."/>
            <person name="Arakawa K."/>
        </authorList>
    </citation>
    <scope>NUCLEOTIDE SEQUENCE</scope>
</reference>
<name>A0A8X6FIQ8_TRICU</name>
<dbReference type="EMBL" id="BMAO01022339">
    <property type="protein sequence ID" value="GFQ81248.1"/>
    <property type="molecule type" value="Genomic_DNA"/>
</dbReference>
<comment type="caution">
    <text evidence="1">The sequence shown here is derived from an EMBL/GenBank/DDBJ whole genome shotgun (WGS) entry which is preliminary data.</text>
</comment>
<keyword evidence="2" id="KW-1185">Reference proteome</keyword>
<organism evidence="1 2">
    <name type="scientific">Trichonephila clavata</name>
    <name type="common">Joro spider</name>
    <name type="synonym">Nephila clavata</name>
    <dbReference type="NCBI Taxonomy" id="2740835"/>
    <lineage>
        <taxon>Eukaryota</taxon>
        <taxon>Metazoa</taxon>
        <taxon>Ecdysozoa</taxon>
        <taxon>Arthropoda</taxon>
        <taxon>Chelicerata</taxon>
        <taxon>Arachnida</taxon>
        <taxon>Araneae</taxon>
        <taxon>Araneomorphae</taxon>
        <taxon>Entelegynae</taxon>
        <taxon>Araneoidea</taxon>
        <taxon>Nephilidae</taxon>
        <taxon>Trichonephila</taxon>
    </lineage>
</organism>